<name>A9KPZ8_LACP7</name>
<accession>A9KPZ8</accession>
<dbReference type="InterPro" id="IPR024445">
    <property type="entry name" value="Tnp_ISXO2-like"/>
</dbReference>
<dbReference type="NCBIfam" id="NF033547">
    <property type="entry name" value="transpos_IS1595"/>
    <property type="match status" value="1"/>
</dbReference>
<feature type="domain" description="ISXO2-like transposase" evidence="1">
    <location>
        <begin position="155"/>
        <end position="314"/>
    </location>
</feature>
<keyword evidence="3" id="KW-1185">Reference proteome</keyword>
<dbReference type="eggNOG" id="COG3677">
    <property type="taxonomic scope" value="Bacteria"/>
</dbReference>
<dbReference type="Proteomes" id="UP000000370">
    <property type="component" value="Chromosome"/>
</dbReference>
<evidence type="ECO:0000259" key="1">
    <source>
        <dbReference type="SMART" id="SM01126"/>
    </source>
</evidence>
<proteinExistence type="predicted"/>
<dbReference type="Pfam" id="PF12762">
    <property type="entry name" value="DDE_Tnp_IS1595"/>
    <property type="match status" value="1"/>
</dbReference>
<dbReference type="KEGG" id="cpy:Cphy_1523"/>
<reference evidence="3" key="1">
    <citation type="submission" date="2007-11" db="EMBL/GenBank/DDBJ databases">
        <title>Complete genome sequence of Clostridium phytofermentans ISDg.</title>
        <authorList>
            <person name="Leschine S.B."/>
            <person name="Warnick T.A."/>
            <person name="Blanchard J.L."/>
            <person name="Schnell D.J."/>
            <person name="Petit E.L."/>
            <person name="LaTouf W.G."/>
            <person name="Copeland A."/>
            <person name="Lucas S."/>
            <person name="Lapidus A."/>
            <person name="Barry K."/>
            <person name="Glavina del Rio T."/>
            <person name="Dalin E."/>
            <person name="Tice H."/>
            <person name="Pitluck S."/>
            <person name="Kiss H."/>
            <person name="Brettin T."/>
            <person name="Bruce D."/>
            <person name="Detter J.C."/>
            <person name="Han C."/>
            <person name="Kuske C."/>
            <person name="Schmutz J."/>
            <person name="Larimer F."/>
            <person name="Land M."/>
            <person name="Hauser L."/>
            <person name="Kyrpides N."/>
            <person name="Kim E.A."/>
            <person name="Richardson P."/>
        </authorList>
    </citation>
    <scope>NUCLEOTIDE SEQUENCE [LARGE SCALE GENOMIC DNA]</scope>
    <source>
        <strain evidence="3">ATCC 700394 / DSM 18823 / ISDg</strain>
    </source>
</reference>
<dbReference type="HOGENOM" id="CLU_048546_0_1_9"/>
<dbReference type="InterPro" id="IPR024442">
    <property type="entry name" value="Transposase_Zn_ribbon"/>
</dbReference>
<dbReference type="OrthoDB" id="9802985at2"/>
<dbReference type="Pfam" id="PF12760">
    <property type="entry name" value="Zn_ribbon_IS1595"/>
    <property type="match status" value="1"/>
</dbReference>
<protein>
    <recommendedName>
        <fullName evidence="1">ISXO2-like transposase domain-containing protein</fullName>
    </recommendedName>
</protein>
<dbReference type="SMART" id="SM01126">
    <property type="entry name" value="DDE_Tnp_IS1595"/>
    <property type="match status" value="1"/>
</dbReference>
<evidence type="ECO:0000313" key="3">
    <source>
        <dbReference type="Proteomes" id="UP000000370"/>
    </source>
</evidence>
<dbReference type="EMBL" id="CP000885">
    <property type="protein sequence ID" value="ABX41897.1"/>
    <property type="molecule type" value="Genomic_DNA"/>
</dbReference>
<evidence type="ECO:0000313" key="2">
    <source>
        <dbReference type="EMBL" id="ABX41897.1"/>
    </source>
</evidence>
<dbReference type="RefSeq" id="WP_012199551.1">
    <property type="nucleotide sequence ID" value="NC_010001.1"/>
</dbReference>
<dbReference type="AlphaFoldDB" id="A9KPZ8"/>
<gene>
    <name evidence="2" type="ordered locus">Cphy_1523</name>
</gene>
<organism evidence="2 3">
    <name type="scientific">Lachnoclostridium phytofermentans (strain ATCC 700394 / DSM 18823 / ISDg)</name>
    <name type="common">Clostridium phytofermentans</name>
    <dbReference type="NCBI Taxonomy" id="357809"/>
    <lineage>
        <taxon>Bacteria</taxon>
        <taxon>Bacillati</taxon>
        <taxon>Bacillota</taxon>
        <taxon>Clostridia</taxon>
        <taxon>Lachnospirales</taxon>
        <taxon>Lachnospiraceae</taxon>
    </lineage>
</organism>
<sequence>MPDIKDVFTLYTQLSPQEQKKLYSMISYQLPIDNDFEQFVKDERFTSGFVCPHCGCIGHISRNGHIYKTDKDGNKTIDKQRYVCKDCGKSFTVLSNSVASGTRKNLSIWESFTKCMLNGFSVRKSANICGIHRNTAFAWRHKLLDALQQPAEKTRLDGIIEADETFFRVSYKGNHKRSSFKIPREARKRGGLAHKRGLSKEQVCVPCAIDRKGHSYGKIASLGRIATKNLHAVYDGKICSESTLCTDKMNAYVRFAKSKNIQLIQLKSGKEKKGIYNIQRINNYHTKLKKFMDKFNGVATKYLNNYLVWHTWFDLKGHTQLEKADLLLAKAMTSILSFHFRQLSMRPSIPLNI</sequence>